<feature type="compositionally biased region" description="Low complexity" evidence="1">
    <location>
        <begin position="791"/>
        <end position="803"/>
    </location>
</feature>
<reference evidence="3" key="1">
    <citation type="submission" date="2017-01" db="EMBL/GenBank/DDBJ databases">
        <title>Comparative genomics of anhydrobiosis in the tardigrade Hypsibius dujardini.</title>
        <authorList>
            <person name="Yoshida Y."/>
            <person name="Koutsovoulos G."/>
            <person name="Laetsch D."/>
            <person name="Stevens L."/>
            <person name="Kumar S."/>
            <person name="Horikawa D."/>
            <person name="Ishino K."/>
            <person name="Komine S."/>
            <person name="Tomita M."/>
            <person name="Blaxter M."/>
            <person name="Arakawa K."/>
        </authorList>
    </citation>
    <scope>NUCLEOTIDE SEQUENCE [LARGE SCALE GENOMIC DNA]</scope>
    <source>
        <strain evidence="3">Z151</strain>
    </source>
</reference>
<feature type="compositionally biased region" description="Low complexity" evidence="1">
    <location>
        <begin position="907"/>
        <end position="919"/>
    </location>
</feature>
<comment type="caution">
    <text evidence="2">The sequence shown here is derived from an EMBL/GenBank/DDBJ whole genome shotgun (WGS) entry which is preliminary data.</text>
</comment>
<feature type="compositionally biased region" description="Acidic residues" evidence="1">
    <location>
        <begin position="205"/>
        <end position="215"/>
    </location>
</feature>
<evidence type="ECO:0000313" key="2">
    <source>
        <dbReference type="EMBL" id="OQV24726.1"/>
    </source>
</evidence>
<gene>
    <name evidence="2" type="ORF">BV898_01318</name>
</gene>
<feature type="region of interest" description="Disordered" evidence="1">
    <location>
        <begin position="117"/>
        <end position="216"/>
    </location>
</feature>
<dbReference type="OrthoDB" id="10069581at2759"/>
<keyword evidence="3" id="KW-1185">Reference proteome</keyword>
<feature type="compositionally biased region" description="Basic and acidic residues" evidence="1">
    <location>
        <begin position="133"/>
        <end position="152"/>
    </location>
</feature>
<evidence type="ECO:0000256" key="1">
    <source>
        <dbReference type="SAM" id="MobiDB-lite"/>
    </source>
</evidence>
<feature type="region of interest" description="Disordered" evidence="1">
    <location>
        <begin position="233"/>
        <end position="284"/>
    </location>
</feature>
<feature type="compositionally biased region" description="Low complexity" evidence="1">
    <location>
        <begin position="865"/>
        <end position="879"/>
    </location>
</feature>
<protein>
    <submittedName>
        <fullName evidence="2">Uncharacterized protein</fullName>
    </submittedName>
</protein>
<feature type="compositionally biased region" description="Pro residues" evidence="1">
    <location>
        <begin position="936"/>
        <end position="947"/>
    </location>
</feature>
<feature type="compositionally biased region" description="Basic and acidic residues" evidence="1">
    <location>
        <begin position="95"/>
        <end position="104"/>
    </location>
</feature>
<feature type="region of interest" description="Disordered" evidence="1">
    <location>
        <begin position="64"/>
        <end position="104"/>
    </location>
</feature>
<sequence length="957" mass="108433">MMTFVAKETRVQYKSHIIVLFIGLSLFVEDIYGAVRCATTRPSGVGFVYNEDVQLSVLAANSPDALPGRPRPSTTVLPPIYGDRRPTEYFQRPPRRYDPNAEYLRRNRPVLGNLKEEDDWPVRRNGTGGNYPADRDRDRISKRDRYPGRRNDSSYGTEDDSWNQIPDEPSESRYGRRPYSQRRNESRPYEDADEEYGRQQAEPLSPEDEEEEEEDSRLIQLLVKRERDRARRVNGTYSGGRSTGYLERPTVSQAEDSYQERPSRRPYPPPPERYSYRDEEGDSCPIETRETQSQQTDFPLTAASAVLSVPIGDFILYATEAPGKAIISYNLNCDGPDARGKDPLYTASANSCFHLQVVEDLVNKQVPIPIVICLSHGAFSTAFRVDYDQNQFRLQPCLQIIEHKHLTDVATVSAGKHGALVAFSNNDLRPEAEYHETIAPIYIARAGQLLLCGYVDLQHTTDVALWHVRKNEFVAAYIERRPGSRRSLIHLFEIVLKNGRCHSIRPKRDQSMIGGAHYKGQSNTLCASEPFTIDHAICGAEDIQFLTSHDKVYHSSTHLAIAIANDAFEEGRVGCPHEELVCPDNTRQKCFCACPHANHRSLVIEFDSNSGIFDFSHHQLNTFQELMAGPESVTEILHLPTERCCMVFQTISPLGSTELYTIERDDRSNMRVFQFFDSGLPHFAEKSSFGYCSANDLIISYTLHSFQTDNTIYHLQCNKDRRQPYVDRYNPRPSDNYRDRDNGPYGGDRDYRTGANQYRGGPNNYTLSNSNDRDYDNRPYGNISNNYPVAGRGNNGYNGYNNRTSQSNAFRNYNRYRPYNQPGAPGTGGRPRISAVFPDVDYGNVSYGELLRPYPQVPLNRTAQQQYRPAAQAPAYYGPPQQPQAPPPPPSYSAYPPPPAPAPPVAEPQQQQQQQQQSYNPPPSYNNPQPGHYNPGGPPQPPAPIPGWPMSYNYARQ</sequence>
<organism evidence="2 3">
    <name type="scientific">Hypsibius exemplaris</name>
    <name type="common">Freshwater tardigrade</name>
    <dbReference type="NCBI Taxonomy" id="2072580"/>
    <lineage>
        <taxon>Eukaryota</taxon>
        <taxon>Metazoa</taxon>
        <taxon>Ecdysozoa</taxon>
        <taxon>Tardigrada</taxon>
        <taxon>Eutardigrada</taxon>
        <taxon>Parachela</taxon>
        <taxon>Hypsibioidea</taxon>
        <taxon>Hypsibiidae</taxon>
        <taxon>Hypsibius</taxon>
    </lineage>
</organism>
<feature type="compositionally biased region" description="Pro residues" evidence="1">
    <location>
        <begin position="880"/>
        <end position="906"/>
    </location>
</feature>
<name>A0A1W0XB27_HYPEX</name>
<feature type="region of interest" description="Disordered" evidence="1">
    <location>
        <begin position="723"/>
        <end position="806"/>
    </location>
</feature>
<accession>A0A1W0XB27</accession>
<evidence type="ECO:0000313" key="3">
    <source>
        <dbReference type="Proteomes" id="UP000192578"/>
    </source>
</evidence>
<dbReference type="EMBL" id="MTYJ01000005">
    <property type="protein sequence ID" value="OQV24726.1"/>
    <property type="molecule type" value="Genomic_DNA"/>
</dbReference>
<dbReference type="Proteomes" id="UP000192578">
    <property type="component" value="Unassembled WGS sequence"/>
</dbReference>
<feature type="compositionally biased region" description="Low complexity" evidence="1">
    <location>
        <begin position="926"/>
        <end position="935"/>
    </location>
</feature>
<dbReference type="AlphaFoldDB" id="A0A1W0XB27"/>
<proteinExistence type="predicted"/>
<feature type="region of interest" description="Disordered" evidence="1">
    <location>
        <begin position="865"/>
        <end position="957"/>
    </location>
</feature>
<feature type="compositionally biased region" description="Basic and acidic residues" evidence="1">
    <location>
        <begin position="735"/>
        <end position="752"/>
    </location>
</feature>